<organism evidence="2 3">
    <name type="scientific">Oryza rufipogon</name>
    <name type="common">Brownbeard rice</name>
    <name type="synonym">Asian wild rice</name>
    <dbReference type="NCBI Taxonomy" id="4529"/>
    <lineage>
        <taxon>Eukaryota</taxon>
        <taxon>Viridiplantae</taxon>
        <taxon>Streptophyta</taxon>
        <taxon>Embryophyta</taxon>
        <taxon>Tracheophyta</taxon>
        <taxon>Spermatophyta</taxon>
        <taxon>Magnoliopsida</taxon>
        <taxon>Liliopsida</taxon>
        <taxon>Poales</taxon>
        <taxon>Poaceae</taxon>
        <taxon>BOP clade</taxon>
        <taxon>Oryzoideae</taxon>
        <taxon>Oryzeae</taxon>
        <taxon>Oryzinae</taxon>
        <taxon>Oryza</taxon>
    </lineage>
</organism>
<reference evidence="2" key="2">
    <citation type="submission" date="2015-06" db="UniProtKB">
        <authorList>
            <consortium name="EnsemblPlants"/>
        </authorList>
    </citation>
    <scope>IDENTIFICATION</scope>
</reference>
<accession>A0A0E0NJ71</accession>
<evidence type="ECO:0000313" key="3">
    <source>
        <dbReference type="Proteomes" id="UP000008022"/>
    </source>
</evidence>
<feature type="compositionally biased region" description="Basic residues" evidence="1">
    <location>
        <begin position="7"/>
        <end position="16"/>
    </location>
</feature>
<evidence type="ECO:0000256" key="1">
    <source>
        <dbReference type="SAM" id="MobiDB-lite"/>
    </source>
</evidence>
<keyword evidence="3" id="KW-1185">Reference proteome</keyword>
<feature type="region of interest" description="Disordered" evidence="1">
    <location>
        <begin position="33"/>
        <end position="53"/>
    </location>
</feature>
<name>A0A0E0NJ71_ORYRU</name>
<evidence type="ECO:0000313" key="2">
    <source>
        <dbReference type="EnsemblPlants" id="ORUFI02G29280.1"/>
    </source>
</evidence>
<dbReference type="HOGENOM" id="CLU_2254571_0_0_1"/>
<sequence length="104" mass="11632">MEAGGVPRRRRRRARGAGRGWGVGRAVGEWGTARAPTIPGQMGRAKPGRPEHGSTTLRVVLHLEQNGVARNFILCHITRVLRFIGTCWIKFKTMRSLGNHIMDY</sequence>
<dbReference type="Proteomes" id="UP000008022">
    <property type="component" value="Unassembled WGS sequence"/>
</dbReference>
<dbReference type="Gramene" id="ORUFI02G29280.1">
    <property type="protein sequence ID" value="ORUFI02G29280.1"/>
    <property type="gene ID" value="ORUFI02G29280"/>
</dbReference>
<protein>
    <submittedName>
        <fullName evidence="2">Uncharacterized protein</fullName>
    </submittedName>
</protein>
<feature type="region of interest" description="Disordered" evidence="1">
    <location>
        <begin position="1"/>
        <end position="20"/>
    </location>
</feature>
<proteinExistence type="predicted"/>
<dbReference type="EnsemblPlants" id="ORUFI02G29280.1">
    <property type="protein sequence ID" value="ORUFI02G29280.1"/>
    <property type="gene ID" value="ORUFI02G29280"/>
</dbReference>
<dbReference type="AlphaFoldDB" id="A0A0E0NJ71"/>
<reference evidence="3" key="1">
    <citation type="submission" date="2013-06" db="EMBL/GenBank/DDBJ databases">
        <authorList>
            <person name="Zhao Q."/>
        </authorList>
    </citation>
    <scope>NUCLEOTIDE SEQUENCE</scope>
    <source>
        <strain evidence="3">cv. W1943</strain>
    </source>
</reference>